<dbReference type="Pfam" id="PF13276">
    <property type="entry name" value="HTH_21"/>
    <property type="match status" value="1"/>
</dbReference>
<evidence type="ECO:0000313" key="2">
    <source>
        <dbReference type="EMBL" id="OWM34813.1"/>
    </source>
</evidence>
<feature type="domain" description="HTH-like" evidence="1">
    <location>
        <begin position="6"/>
        <end position="44"/>
    </location>
</feature>
<comment type="caution">
    <text evidence="2">The sequence shown here is derived from an EMBL/GenBank/DDBJ whole genome shotgun (WGS) entry which is preliminary data.</text>
</comment>
<dbReference type="EMBL" id="LSZF01000025">
    <property type="protein sequence ID" value="OWM34813.1"/>
    <property type="molecule type" value="Genomic_DNA"/>
</dbReference>
<accession>A0A854NJ93</accession>
<gene>
    <name evidence="2" type="ORF">AY602_05265</name>
</gene>
<organism evidence="2 3">
    <name type="scientific">Corynebacterium diphtheriae bv. mitis</name>
    <dbReference type="NCBI Taxonomy" id="1806053"/>
    <lineage>
        <taxon>Bacteria</taxon>
        <taxon>Bacillati</taxon>
        <taxon>Actinomycetota</taxon>
        <taxon>Actinomycetes</taxon>
        <taxon>Mycobacteriales</taxon>
        <taxon>Corynebacteriaceae</taxon>
        <taxon>Corynebacterium</taxon>
    </lineage>
</organism>
<sequence length="54" mass="6204">MTFISENYGVYGVWKMWRVLQRQGIDIGREHKAQLMRSAGLSGKGQRWGTCDNS</sequence>
<dbReference type="AlphaFoldDB" id="A0A854NJ93"/>
<dbReference type="Proteomes" id="UP000197692">
    <property type="component" value="Unassembled WGS sequence"/>
</dbReference>
<proteinExistence type="predicted"/>
<evidence type="ECO:0000313" key="3">
    <source>
        <dbReference type="Proteomes" id="UP000197692"/>
    </source>
</evidence>
<dbReference type="RefSeq" id="WP_041628064.1">
    <property type="nucleotide sequence ID" value="NZ_LSZF01000025.1"/>
</dbReference>
<evidence type="ECO:0000259" key="1">
    <source>
        <dbReference type="Pfam" id="PF13276"/>
    </source>
</evidence>
<reference evidence="3" key="1">
    <citation type="submission" date="2016-02" db="EMBL/GenBank/DDBJ databases">
        <title>Genomic analyses of a collection of pathogenic Corynebacterium diphtheriae.</title>
        <authorList>
            <person name="Sangal V."/>
            <person name="Titov L."/>
        </authorList>
    </citation>
    <scope>NUCLEOTIDE SEQUENCE [LARGE SCALE GENOMIC DNA]</scope>
    <source>
        <strain evidence="3">1438</strain>
    </source>
</reference>
<dbReference type="InterPro" id="IPR025948">
    <property type="entry name" value="HTH-like_dom"/>
</dbReference>
<protein>
    <submittedName>
        <fullName evidence="2">Transposase</fullName>
    </submittedName>
</protein>
<name>A0A854NJ93_CORDP</name>